<dbReference type="EMBL" id="KI517609">
    <property type="protein sequence ID" value="ESQ36957.1"/>
    <property type="molecule type" value="Genomic_DNA"/>
</dbReference>
<dbReference type="SUPFAM" id="SSF54495">
    <property type="entry name" value="UBC-like"/>
    <property type="match status" value="1"/>
</dbReference>
<proteinExistence type="predicted"/>
<dbReference type="AlphaFoldDB" id="V4L3S9"/>
<evidence type="ECO:0000259" key="1">
    <source>
        <dbReference type="PROSITE" id="PS50127"/>
    </source>
</evidence>
<sequence>MHLPPDYPFKPPNVTFKTKVFHPNVSVYGKIFLKMLTNEYFSPMYIMNRILTTPEISEGDYFDENITKLYVEDNAAFDATAHAWTMEHAGA</sequence>
<evidence type="ECO:0000313" key="2">
    <source>
        <dbReference type="EMBL" id="ESQ36957.1"/>
    </source>
</evidence>
<gene>
    <name evidence="2" type="ORF">EUTSA_v10003047mg</name>
</gene>
<dbReference type="InterPro" id="IPR016135">
    <property type="entry name" value="UBQ-conjugating_enzyme/RWD"/>
</dbReference>
<dbReference type="Gene3D" id="3.10.110.10">
    <property type="entry name" value="Ubiquitin Conjugating Enzyme"/>
    <property type="match status" value="1"/>
</dbReference>
<keyword evidence="3" id="KW-1185">Reference proteome</keyword>
<dbReference type="KEGG" id="eus:EUTSA_v10003047mg"/>
<reference evidence="2 3" key="1">
    <citation type="journal article" date="2013" name="Front. Plant Sci.">
        <title>The Reference Genome of the Halophytic Plant Eutrema salsugineum.</title>
        <authorList>
            <person name="Yang R."/>
            <person name="Jarvis D.E."/>
            <person name="Chen H."/>
            <person name="Beilstein M.A."/>
            <person name="Grimwood J."/>
            <person name="Jenkins J."/>
            <person name="Shu S."/>
            <person name="Prochnik S."/>
            <person name="Xin M."/>
            <person name="Ma C."/>
            <person name="Schmutz J."/>
            <person name="Wing R.A."/>
            <person name="Mitchell-Olds T."/>
            <person name="Schumaker K.S."/>
            <person name="Wang X."/>
        </authorList>
    </citation>
    <scope>NUCLEOTIDE SEQUENCE [LARGE SCALE GENOMIC DNA]</scope>
</reference>
<protein>
    <recommendedName>
        <fullName evidence="1">UBC core domain-containing protein</fullName>
    </recommendedName>
</protein>
<dbReference type="eggNOG" id="KOG0417">
    <property type="taxonomic scope" value="Eukaryota"/>
</dbReference>
<feature type="domain" description="UBC core" evidence="1">
    <location>
        <begin position="1"/>
        <end position="91"/>
    </location>
</feature>
<name>V4L3S9_EUTSA</name>
<organism evidence="2 3">
    <name type="scientific">Eutrema salsugineum</name>
    <name type="common">Saltwater cress</name>
    <name type="synonym">Sisymbrium salsugineum</name>
    <dbReference type="NCBI Taxonomy" id="72664"/>
    <lineage>
        <taxon>Eukaryota</taxon>
        <taxon>Viridiplantae</taxon>
        <taxon>Streptophyta</taxon>
        <taxon>Embryophyta</taxon>
        <taxon>Tracheophyta</taxon>
        <taxon>Spermatophyta</taxon>
        <taxon>Magnoliopsida</taxon>
        <taxon>eudicotyledons</taxon>
        <taxon>Gunneridae</taxon>
        <taxon>Pentapetalae</taxon>
        <taxon>rosids</taxon>
        <taxon>malvids</taxon>
        <taxon>Brassicales</taxon>
        <taxon>Brassicaceae</taxon>
        <taxon>Eutremeae</taxon>
        <taxon>Eutrema</taxon>
    </lineage>
</organism>
<dbReference type="Gramene" id="ESQ36957">
    <property type="protein sequence ID" value="ESQ36957"/>
    <property type="gene ID" value="EUTSA_v10003047mg"/>
</dbReference>
<dbReference type="STRING" id="72664.V4L3S9"/>
<dbReference type="Proteomes" id="UP000030689">
    <property type="component" value="Unassembled WGS sequence"/>
</dbReference>
<dbReference type="InterPro" id="IPR000608">
    <property type="entry name" value="UBC"/>
</dbReference>
<accession>V4L3S9</accession>
<dbReference type="PROSITE" id="PS50127">
    <property type="entry name" value="UBC_2"/>
    <property type="match status" value="1"/>
</dbReference>
<dbReference type="Pfam" id="PF00179">
    <property type="entry name" value="UQ_con"/>
    <property type="match status" value="1"/>
</dbReference>
<evidence type="ECO:0000313" key="3">
    <source>
        <dbReference type="Proteomes" id="UP000030689"/>
    </source>
</evidence>
<dbReference type="PANTHER" id="PTHR24068">
    <property type="entry name" value="UBIQUITIN-CONJUGATING ENZYME E2"/>
    <property type="match status" value="1"/>
</dbReference>